<name>A0A517NPI9_9BACT</name>
<dbReference type="SUPFAM" id="SSF49785">
    <property type="entry name" value="Galactose-binding domain-like"/>
    <property type="match status" value="1"/>
</dbReference>
<keyword evidence="3 7" id="KW-0378">Hydrolase</keyword>
<evidence type="ECO:0000256" key="4">
    <source>
        <dbReference type="ARBA" id="ARBA00022837"/>
    </source>
</evidence>
<dbReference type="Gene3D" id="3.30.1120.10">
    <property type="match status" value="1"/>
</dbReference>
<dbReference type="PROSITE" id="PS00523">
    <property type="entry name" value="SULFATASE_1"/>
    <property type="match status" value="1"/>
</dbReference>
<evidence type="ECO:0000313" key="7">
    <source>
        <dbReference type="EMBL" id="QDT09034.1"/>
    </source>
</evidence>
<dbReference type="InterPro" id="IPR017850">
    <property type="entry name" value="Alkaline_phosphatase_core_sf"/>
</dbReference>
<proteinExistence type="inferred from homology"/>
<dbReference type="OrthoDB" id="9783154at2"/>
<evidence type="ECO:0000259" key="6">
    <source>
        <dbReference type="Pfam" id="PF00884"/>
    </source>
</evidence>
<dbReference type="InterPro" id="IPR024607">
    <property type="entry name" value="Sulfatase_CS"/>
</dbReference>
<reference evidence="7 8" key="1">
    <citation type="submission" date="2019-02" db="EMBL/GenBank/DDBJ databases">
        <title>Deep-cultivation of Planctomycetes and their phenomic and genomic characterization uncovers novel biology.</title>
        <authorList>
            <person name="Wiegand S."/>
            <person name="Jogler M."/>
            <person name="Boedeker C."/>
            <person name="Pinto D."/>
            <person name="Vollmers J."/>
            <person name="Rivas-Marin E."/>
            <person name="Kohn T."/>
            <person name="Peeters S.H."/>
            <person name="Heuer A."/>
            <person name="Rast P."/>
            <person name="Oberbeckmann S."/>
            <person name="Bunk B."/>
            <person name="Jeske O."/>
            <person name="Meyerdierks A."/>
            <person name="Storesund J.E."/>
            <person name="Kallscheuer N."/>
            <person name="Luecker S."/>
            <person name="Lage O.M."/>
            <person name="Pohl T."/>
            <person name="Merkel B.J."/>
            <person name="Hornburger P."/>
            <person name="Mueller R.-W."/>
            <person name="Bruemmer F."/>
            <person name="Labrenz M."/>
            <person name="Spormann A.M."/>
            <person name="Op den Camp H."/>
            <person name="Overmann J."/>
            <person name="Amann R."/>
            <person name="Jetten M.S.M."/>
            <person name="Mascher T."/>
            <person name="Medema M.H."/>
            <person name="Devos D.P."/>
            <person name="Kaster A.-K."/>
            <person name="Ovreas L."/>
            <person name="Rohde M."/>
            <person name="Galperin M.Y."/>
            <person name="Jogler C."/>
        </authorList>
    </citation>
    <scope>NUCLEOTIDE SEQUENCE [LARGE SCALE GENOMIC DNA]</scope>
    <source>
        <strain evidence="7 8">K23_9</strain>
    </source>
</reference>
<evidence type="ECO:0000256" key="2">
    <source>
        <dbReference type="ARBA" id="ARBA00022723"/>
    </source>
</evidence>
<dbReference type="Gene3D" id="2.60.120.260">
    <property type="entry name" value="Galactose-binding domain-like"/>
    <property type="match status" value="1"/>
</dbReference>
<organism evidence="7 8">
    <name type="scientific">Stieleria marina</name>
    <dbReference type="NCBI Taxonomy" id="1930275"/>
    <lineage>
        <taxon>Bacteria</taxon>
        <taxon>Pseudomonadati</taxon>
        <taxon>Planctomycetota</taxon>
        <taxon>Planctomycetia</taxon>
        <taxon>Pirellulales</taxon>
        <taxon>Pirellulaceae</taxon>
        <taxon>Stieleria</taxon>
    </lineage>
</organism>
<feature type="signal peptide" evidence="5">
    <location>
        <begin position="1"/>
        <end position="24"/>
    </location>
</feature>
<keyword evidence="2" id="KW-0479">Metal-binding</keyword>
<dbReference type="GO" id="GO:0004065">
    <property type="term" value="F:arylsulfatase activity"/>
    <property type="evidence" value="ECO:0007669"/>
    <property type="project" value="UniProtKB-EC"/>
</dbReference>
<dbReference type="Proteomes" id="UP000319817">
    <property type="component" value="Chromosome"/>
</dbReference>
<dbReference type="InterPro" id="IPR050738">
    <property type="entry name" value="Sulfatase"/>
</dbReference>
<dbReference type="PANTHER" id="PTHR42693">
    <property type="entry name" value="ARYLSULFATASE FAMILY MEMBER"/>
    <property type="match status" value="1"/>
</dbReference>
<accession>A0A517NPI9</accession>
<feature type="chain" id="PRO_5022022282" evidence="5">
    <location>
        <begin position="25"/>
        <end position="595"/>
    </location>
</feature>
<dbReference type="Gene3D" id="3.40.720.10">
    <property type="entry name" value="Alkaline Phosphatase, subunit A"/>
    <property type="match status" value="1"/>
</dbReference>
<gene>
    <name evidence="7" type="primary">atsA_23</name>
    <name evidence="7" type="ORF">K239x_09770</name>
</gene>
<dbReference type="PANTHER" id="PTHR42693:SF53">
    <property type="entry name" value="ENDO-4-O-SULFATASE"/>
    <property type="match status" value="1"/>
</dbReference>
<dbReference type="EC" id="3.1.6.1" evidence="7"/>
<dbReference type="CDD" id="cd16146">
    <property type="entry name" value="ARS_like"/>
    <property type="match status" value="1"/>
</dbReference>
<keyword evidence="8" id="KW-1185">Reference proteome</keyword>
<evidence type="ECO:0000256" key="1">
    <source>
        <dbReference type="ARBA" id="ARBA00008779"/>
    </source>
</evidence>
<protein>
    <submittedName>
        <fullName evidence="7">Arylsulfatase</fullName>
        <ecNumber evidence="7">3.1.6.1</ecNumber>
    </submittedName>
</protein>
<dbReference type="RefSeq" id="WP_145416478.1">
    <property type="nucleotide sequence ID" value="NZ_CP036526.1"/>
</dbReference>
<feature type="domain" description="Sulfatase N-terminal" evidence="6">
    <location>
        <begin position="30"/>
        <end position="339"/>
    </location>
</feature>
<dbReference type="InterPro" id="IPR008979">
    <property type="entry name" value="Galactose-bd-like_sf"/>
</dbReference>
<dbReference type="InterPro" id="IPR000917">
    <property type="entry name" value="Sulfatase_N"/>
</dbReference>
<dbReference type="AlphaFoldDB" id="A0A517NPI9"/>
<evidence type="ECO:0000256" key="5">
    <source>
        <dbReference type="SAM" id="SignalP"/>
    </source>
</evidence>
<keyword evidence="4" id="KW-0106">Calcium</keyword>
<dbReference type="SUPFAM" id="SSF53649">
    <property type="entry name" value="Alkaline phosphatase-like"/>
    <property type="match status" value="1"/>
</dbReference>
<dbReference type="GO" id="GO:0046872">
    <property type="term" value="F:metal ion binding"/>
    <property type="evidence" value="ECO:0007669"/>
    <property type="project" value="UniProtKB-KW"/>
</dbReference>
<dbReference type="Pfam" id="PF00884">
    <property type="entry name" value="Sulfatase"/>
    <property type="match status" value="1"/>
</dbReference>
<keyword evidence="5" id="KW-0732">Signal</keyword>
<evidence type="ECO:0000313" key="8">
    <source>
        <dbReference type="Proteomes" id="UP000319817"/>
    </source>
</evidence>
<evidence type="ECO:0000256" key="3">
    <source>
        <dbReference type="ARBA" id="ARBA00022801"/>
    </source>
</evidence>
<sequence length="595" mass="66351" precursor="true">MPPFLHRLFIALAVSACFVGSLSAATAKQPNVIVILTDDQGWGDLSLHENVDVSTPNIDSLARDGAEVEHFYVCAVCSPTRAEFLTGRYHSRMGVYSTSAGGERFNVDEQTIAEVFRRGGYATAAYGKWHSGMQYPYHPNARGFDDYYGFCSGHWGNYFSPMLEHNGKIVKGEGFLVDDLTTHAIDFISDHRDRPFFCYLPLNTPHSPMQVPDRFWEKFKNKSITPDPESDNQKRQNLTHTRAALAMCENIDMNVGRVLSHLDEVQLANDTIVVYFSDNGPNGARFNGGMRGRKGSTHEGGLRSPLLIRYPAVIKPGTKVSRIAAAIDLLPTLSDLAGISPDGPKPLDGKSIAPLLEGDSTGWSERFLFSTWNGKTTVRSDRYRLQGTGELFDIKTDPRERVDLAKQQPDIDIANDLRQKLAAWTDEVKPVQSKNDGKLRPITLADRRAEFHQLPARDAIGHGGVQRSNRFPNCTYMRNWTSTEDEITWDVDVLGGGRFEVEMYYACPADSVGAKIQLRIGGESINATIATANDTPQIGADDDRFKRVEGYVKDWKAMTLGQITLRPGRKTLRLRATEVPGSQVVEMRLLMFRKL</sequence>
<comment type="similarity">
    <text evidence="1">Belongs to the sulfatase family.</text>
</comment>
<dbReference type="EMBL" id="CP036526">
    <property type="protein sequence ID" value="QDT09034.1"/>
    <property type="molecule type" value="Genomic_DNA"/>
</dbReference>